<dbReference type="AlphaFoldDB" id="S5MHM3"/>
<protein>
    <submittedName>
        <fullName evidence="1">Uncharacterized protein</fullName>
    </submittedName>
</protein>
<name>S5MHM3_9MOLU</name>
<reference evidence="1 2" key="1">
    <citation type="journal article" date="2013" name="Genome Biol. Evol.">
        <title>Comparison of metabolic capacities and inference of gene content evolution in mosquito-associated Spiroplasma diminutum and S. taiwanense.</title>
        <authorList>
            <person name="Lo W.S."/>
            <person name="Ku C."/>
            <person name="Chen L.L."/>
            <person name="Chang T.H."/>
            <person name="Kuo C.H."/>
        </authorList>
    </citation>
    <scope>NUCLEOTIDE SEQUENCE [LARGE SCALE GENOMIC DNA]</scope>
    <source>
        <strain evidence="1">CT-1</strain>
    </source>
</reference>
<dbReference type="RefSeq" id="WP_020834499.1">
    <property type="nucleotide sequence ID" value="NC_021846.1"/>
</dbReference>
<evidence type="ECO:0000313" key="2">
    <source>
        <dbReference type="Proteomes" id="UP000014984"/>
    </source>
</evidence>
<dbReference type="Proteomes" id="UP000014984">
    <property type="component" value="Chromosome"/>
</dbReference>
<dbReference type="OrthoDB" id="388723at2"/>
<organism evidence="1 2">
    <name type="scientific">Spiroplasma taiwanense CT-1</name>
    <dbReference type="NCBI Taxonomy" id="1276220"/>
    <lineage>
        <taxon>Bacteria</taxon>
        <taxon>Bacillati</taxon>
        <taxon>Mycoplasmatota</taxon>
        <taxon>Mollicutes</taxon>
        <taxon>Entomoplasmatales</taxon>
        <taxon>Spiroplasmataceae</taxon>
        <taxon>Spiroplasma</taxon>
    </lineage>
</organism>
<sequence>MLKDNIKESLYYSSWNGRPRSFNDIVEDGIYTIYSVNSQFSTNGKIYFYDYQRALNSVIEGISHSTLYSSQEAIIYMYINIDDNGNLKLYFYKNDDELREVVKEILS</sequence>
<proteinExistence type="predicted"/>
<dbReference type="HOGENOM" id="CLU_2208404_0_0_14"/>
<accession>S5MHM3</accession>
<evidence type="ECO:0000313" key="1">
    <source>
        <dbReference type="EMBL" id="AGR41360.1"/>
    </source>
</evidence>
<dbReference type="KEGG" id="stai:STAIW_v1c07560"/>
<gene>
    <name evidence="1" type="ORF">STAIW_v1c07560</name>
</gene>
<dbReference type="EMBL" id="CP005074">
    <property type="protein sequence ID" value="AGR41360.1"/>
    <property type="molecule type" value="Genomic_DNA"/>
</dbReference>
<dbReference type="STRING" id="1276220.STAIW_v1c07560"/>
<keyword evidence="2" id="KW-1185">Reference proteome</keyword>
<dbReference type="PATRIC" id="fig|1276220.3.peg.772"/>